<dbReference type="EMBL" id="CM003530">
    <property type="protein sequence ID" value="RCV19621.1"/>
    <property type="molecule type" value="Genomic_DNA"/>
</dbReference>
<reference evidence="1" key="2">
    <citation type="submission" date="2015-07" db="EMBL/GenBank/DDBJ databases">
        <authorList>
            <person name="Noorani M."/>
        </authorList>
    </citation>
    <scope>NUCLEOTIDE SEQUENCE</scope>
    <source>
        <strain evidence="1">Yugu1</strain>
    </source>
</reference>
<sequence length="86" mass="9854">MTVWASLGSHTANSSVQVLWIVPHPTTVPARHYNGFLLLISWMLWKHRNDTVFSRAPPSHARFWASCWDEVRRAIAEALCTVFCSM</sequence>
<reference evidence="1" key="1">
    <citation type="journal article" date="2012" name="Nat. Biotechnol.">
        <title>Reference genome sequence of the model plant Setaria.</title>
        <authorList>
            <person name="Bennetzen J.L."/>
            <person name="Schmutz J."/>
            <person name="Wang H."/>
            <person name="Percifield R."/>
            <person name="Hawkins J."/>
            <person name="Pontaroli A.C."/>
            <person name="Estep M."/>
            <person name="Feng L."/>
            <person name="Vaughn J.N."/>
            <person name="Grimwood J."/>
            <person name="Jenkins J."/>
            <person name="Barry K."/>
            <person name="Lindquist E."/>
            <person name="Hellsten U."/>
            <person name="Deshpande S."/>
            <person name="Wang X."/>
            <person name="Wu X."/>
            <person name="Mitros T."/>
            <person name="Triplett J."/>
            <person name="Yang X."/>
            <person name="Ye C.Y."/>
            <person name="Mauro-Herrera M."/>
            <person name="Wang L."/>
            <person name="Li P."/>
            <person name="Sharma M."/>
            <person name="Sharma R."/>
            <person name="Ronald P.C."/>
            <person name="Panaud O."/>
            <person name="Kellogg E.A."/>
            <person name="Brutnell T.P."/>
            <person name="Doust A.N."/>
            <person name="Tuskan G.A."/>
            <person name="Rokhsar D."/>
            <person name="Devos K.M."/>
        </authorList>
    </citation>
    <scope>NUCLEOTIDE SEQUENCE [LARGE SCALE GENOMIC DNA]</scope>
    <source>
        <strain evidence="1">Yugu1</strain>
    </source>
</reference>
<gene>
    <name evidence="1" type="ORF">SETIT_3G400700v2</name>
</gene>
<accession>A0A368QNU1</accession>
<proteinExistence type="predicted"/>
<name>A0A368QNU1_SETIT</name>
<dbReference type="OrthoDB" id="693277at2759"/>
<dbReference type="AlphaFoldDB" id="A0A368QNU1"/>
<organism evidence="1">
    <name type="scientific">Setaria italica</name>
    <name type="common">Foxtail millet</name>
    <name type="synonym">Panicum italicum</name>
    <dbReference type="NCBI Taxonomy" id="4555"/>
    <lineage>
        <taxon>Eukaryota</taxon>
        <taxon>Viridiplantae</taxon>
        <taxon>Streptophyta</taxon>
        <taxon>Embryophyta</taxon>
        <taxon>Tracheophyta</taxon>
        <taxon>Spermatophyta</taxon>
        <taxon>Magnoliopsida</taxon>
        <taxon>Liliopsida</taxon>
        <taxon>Poales</taxon>
        <taxon>Poaceae</taxon>
        <taxon>PACMAD clade</taxon>
        <taxon>Panicoideae</taxon>
        <taxon>Panicodae</taxon>
        <taxon>Paniceae</taxon>
        <taxon>Cenchrinae</taxon>
        <taxon>Setaria</taxon>
    </lineage>
</organism>
<evidence type="ECO:0000313" key="1">
    <source>
        <dbReference type="EMBL" id="RCV19621.1"/>
    </source>
</evidence>
<protein>
    <submittedName>
        <fullName evidence="1">Uncharacterized protein</fullName>
    </submittedName>
</protein>